<dbReference type="Pfam" id="PF13560">
    <property type="entry name" value="HTH_31"/>
    <property type="match status" value="1"/>
</dbReference>
<dbReference type="InterPro" id="IPR043917">
    <property type="entry name" value="DUF5753"/>
</dbReference>
<dbReference type="Proteomes" id="UP000199207">
    <property type="component" value="Unassembled WGS sequence"/>
</dbReference>
<dbReference type="AlphaFoldDB" id="A0A1I1F960"/>
<sequence length="284" mass="32355">MPPRINPSARERRLGAELRKLREKAGRTAREAGALIGTDQSKMSNIEAGYRAISEERIRRLAAYYACTDAALIEALCAMAGERRGKRWWDEYRGILSPDFLDVAELEHHATYLRSVQIVSIPGLLQTEDYAEALFRGGIPPLPEEEVRVRTEYRMRRKVFFERPDSPPLQAIIHEAALRMRFGGRQVVRNQLEHLIESSRSPAVDVRVVPFTNERFIEATQPVVYAGGVVPHLDTVHMDSPYGGRFADAETVLENYRAFFDHALRAALDPEESRQLIHHIAREL</sequence>
<dbReference type="OrthoDB" id="3462393at2"/>
<name>A0A1I1F960_9ACTN</name>
<dbReference type="Pfam" id="PF19054">
    <property type="entry name" value="DUF5753"/>
    <property type="match status" value="1"/>
</dbReference>
<dbReference type="CDD" id="cd00093">
    <property type="entry name" value="HTH_XRE"/>
    <property type="match status" value="1"/>
</dbReference>
<dbReference type="Gene3D" id="1.10.260.40">
    <property type="entry name" value="lambda repressor-like DNA-binding domains"/>
    <property type="match status" value="1"/>
</dbReference>
<organism evidence="2 3">
    <name type="scientific">Streptomyces aidingensis</name>
    <dbReference type="NCBI Taxonomy" id="910347"/>
    <lineage>
        <taxon>Bacteria</taxon>
        <taxon>Bacillati</taxon>
        <taxon>Actinomycetota</taxon>
        <taxon>Actinomycetes</taxon>
        <taxon>Kitasatosporales</taxon>
        <taxon>Streptomycetaceae</taxon>
        <taxon>Streptomyces</taxon>
    </lineage>
</organism>
<protein>
    <submittedName>
        <fullName evidence="2">Helix-turn-helix domain-containing protein</fullName>
    </submittedName>
</protein>
<dbReference type="GO" id="GO:0003677">
    <property type="term" value="F:DNA binding"/>
    <property type="evidence" value="ECO:0007669"/>
    <property type="project" value="InterPro"/>
</dbReference>
<evidence type="ECO:0000259" key="1">
    <source>
        <dbReference type="PROSITE" id="PS50943"/>
    </source>
</evidence>
<dbReference type="SUPFAM" id="SSF47413">
    <property type="entry name" value="lambda repressor-like DNA-binding domains"/>
    <property type="match status" value="1"/>
</dbReference>
<dbReference type="RefSeq" id="WP_093836982.1">
    <property type="nucleotide sequence ID" value="NZ_FOLM01000001.1"/>
</dbReference>
<feature type="domain" description="HTH cro/C1-type" evidence="1">
    <location>
        <begin position="18"/>
        <end position="72"/>
    </location>
</feature>
<dbReference type="EMBL" id="FOLM01000001">
    <property type="protein sequence ID" value="SFB93683.1"/>
    <property type="molecule type" value="Genomic_DNA"/>
</dbReference>
<keyword evidence="3" id="KW-1185">Reference proteome</keyword>
<reference evidence="2 3" key="1">
    <citation type="submission" date="2016-10" db="EMBL/GenBank/DDBJ databases">
        <authorList>
            <person name="de Groot N.N."/>
        </authorList>
    </citation>
    <scope>NUCLEOTIDE SEQUENCE [LARGE SCALE GENOMIC DNA]</scope>
    <source>
        <strain evidence="2 3">CGMCC 4.5739</strain>
    </source>
</reference>
<accession>A0A1I1F960</accession>
<proteinExistence type="predicted"/>
<gene>
    <name evidence="2" type="ORF">SAMN05421773_101595</name>
</gene>
<dbReference type="SMART" id="SM00530">
    <property type="entry name" value="HTH_XRE"/>
    <property type="match status" value="1"/>
</dbReference>
<dbReference type="PROSITE" id="PS50943">
    <property type="entry name" value="HTH_CROC1"/>
    <property type="match status" value="1"/>
</dbReference>
<dbReference type="InterPro" id="IPR010982">
    <property type="entry name" value="Lambda_DNA-bd_dom_sf"/>
</dbReference>
<evidence type="ECO:0000313" key="3">
    <source>
        <dbReference type="Proteomes" id="UP000199207"/>
    </source>
</evidence>
<evidence type="ECO:0000313" key="2">
    <source>
        <dbReference type="EMBL" id="SFB93683.1"/>
    </source>
</evidence>
<dbReference type="InterPro" id="IPR001387">
    <property type="entry name" value="Cro/C1-type_HTH"/>
</dbReference>
<dbReference type="STRING" id="910347.SAMN05421773_101595"/>